<dbReference type="Proteomes" id="UP000196536">
    <property type="component" value="Unassembled WGS sequence"/>
</dbReference>
<reference evidence="2 3" key="1">
    <citation type="submission" date="2017-05" db="EMBL/GenBank/DDBJ databases">
        <title>Acinetobacter populi ANC 5415 (= PBJ7), whole genome shotgun sequencing project.</title>
        <authorList>
            <person name="Nemec A."/>
            <person name="Radolfova-Krizova L."/>
        </authorList>
    </citation>
    <scope>NUCLEOTIDE SEQUENCE [LARGE SCALE GENOMIC DNA]</scope>
    <source>
        <strain evidence="2 3">PBJ7</strain>
    </source>
</reference>
<keyword evidence="3" id="KW-1185">Reference proteome</keyword>
<evidence type="ECO:0000313" key="3">
    <source>
        <dbReference type="Proteomes" id="UP000196536"/>
    </source>
</evidence>
<proteinExistence type="predicted"/>
<dbReference type="OrthoDB" id="6074716at2"/>
<feature type="chain" id="PRO_5012826353" evidence="1">
    <location>
        <begin position="28"/>
        <end position="689"/>
    </location>
</feature>
<evidence type="ECO:0000313" key="2">
    <source>
        <dbReference type="EMBL" id="OUY08406.1"/>
    </source>
</evidence>
<accession>A0A1Z9Z1U2</accession>
<organism evidence="2 3">
    <name type="scientific">Acinetobacter populi</name>
    <dbReference type="NCBI Taxonomy" id="1582270"/>
    <lineage>
        <taxon>Bacteria</taxon>
        <taxon>Pseudomonadati</taxon>
        <taxon>Pseudomonadota</taxon>
        <taxon>Gammaproteobacteria</taxon>
        <taxon>Moraxellales</taxon>
        <taxon>Moraxellaceae</taxon>
        <taxon>Acinetobacter</taxon>
    </lineage>
</organism>
<name>A0A1Z9Z1U2_9GAMM</name>
<evidence type="ECO:0000256" key="1">
    <source>
        <dbReference type="SAM" id="SignalP"/>
    </source>
</evidence>
<sequence length="689" mass="73311">MMGYLSMSLKLSTLSVALLTATSVTFALEKLDDATLADATGEGIAILPEDFSLRFNGSNDSGAGTLGAGYIHLIPVGPLSATQESKNFQKSDIYLYGLSLAQSKKGYGQGRTASDWGVPYGALGTGANDFGQKIGSWGTESNPWIFKTITNTVPNFIGESKSVSAMILEAPLKQVDYTDDGTGVENLKLGLWTDAFMRDKNVVENGYDGLSNRLRLGIVWDGFGVSGSNLKLFRTTGGVTSAMGGTYTANLKINDVITPKTFNYGLSTSYNETLGLAGIFRLNSGKTNGADAKATVTMGPVTRNIYQLDYVGRDAAGNPLYTQGVNVTANPNTSSGLVQTYTPLTNANVPGSYPNGGMCTSPAANTYQSSAENNGACFYREGFTARRFVASATNSWTMPAAKSVLRISTQELLSAVTALDKTPALGETAVPNFNANSSSAEGLFFYNPNINLVIGSLYQPLVFNTDGSNFSIELARIPNNVNVYSKIYQRYSDIDPVATVDPTVNYLGTTCNIHKCGGTVTIDGKTYQDSQATHSSISIGSTNYDASTNRLTAYNGIESFGVSIGALVSGTNLTGGDLVQDYTQVWNSSRTATRSGNIIFGYTYAWNAYGAWTAVAPKAPTSTNSNPYETTYRQNTNNQILGIQTTMPTNINTTLNNMNPVGATVNNNFGSAVIDGLLIQHFKMTTTGL</sequence>
<dbReference type="EMBL" id="NEXX01000001">
    <property type="protein sequence ID" value="OUY08406.1"/>
    <property type="molecule type" value="Genomic_DNA"/>
</dbReference>
<keyword evidence="1" id="KW-0732">Signal</keyword>
<protein>
    <submittedName>
        <fullName evidence="2">Uncharacterized protein</fullName>
    </submittedName>
</protein>
<feature type="signal peptide" evidence="1">
    <location>
        <begin position="1"/>
        <end position="27"/>
    </location>
</feature>
<dbReference type="AlphaFoldDB" id="A0A1Z9Z1U2"/>
<comment type="caution">
    <text evidence="2">The sequence shown here is derived from an EMBL/GenBank/DDBJ whole genome shotgun (WGS) entry which is preliminary data.</text>
</comment>
<gene>
    <name evidence="2" type="ORF">CAP51_01960</name>
</gene>